<proteinExistence type="inferred from homology"/>
<dbReference type="PANTHER" id="PTHR43986:SF1">
    <property type="entry name" value="ELONGATION FACTOR 1-GAMMA"/>
    <property type="match status" value="1"/>
</dbReference>
<accession>A0A9P6WKX0</accession>
<feature type="domain" description="GST C-terminal" evidence="3">
    <location>
        <begin position="80"/>
        <end position="191"/>
    </location>
</feature>
<dbReference type="GO" id="GO:0005737">
    <property type="term" value="C:cytoplasm"/>
    <property type="evidence" value="ECO:0007669"/>
    <property type="project" value="TreeGrafter"/>
</dbReference>
<gene>
    <name evidence="4" type="ORF">C6P40_001731</name>
</gene>
<dbReference type="Proteomes" id="UP000697127">
    <property type="component" value="Unassembled WGS sequence"/>
</dbReference>
<dbReference type="FunFam" id="3.40.30.10:FF:000142">
    <property type="entry name" value="Elongation factor 1 gamma"/>
    <property type="match status" value="1"/>
</dbReference>
<name>A0A9P6WKX0_9ASCO</name>
<comment type="similarity">
    <text evidence="1">Belongs to the GST superfamily.</text>
</comment>
<dbReference type="GO" id="GO:0005634">
    <property type="term" value="C:nucleus"/>
    <property type="evidence" value="ECO:0007669"/>
    <property type="project" value="TreeGrafter"/>
</dbReference>
<protein>
    <recommendedName>
        <fullName evidence="6">Glutathione S-transferase</fullName>
    </recommendedName>
</protein>
<evidence type="ECO:0000256" key="1">
    <source>
        <dbReference type="RuleBase" id="RU003494"/>
    </source>
</evidence>
<dbReference type="PROSITE" id="PS50405">
    <property type="entry name" value="GST_CTER"/>
    <property type="match status" value="1"/>
</dbReference>
<dbReference type="InterPro" id="IPR004045">
    <property type="entry name" value="Glutathione_S-Trfase_N"/>
</dbReference>
<dbReference type="OrthoDB" id="249703at2759"/>
<dbReference type="SFLD" id="SFLDS00019">
    <property type="entry name" value="Glutathione_Transferase_(cytos"/>
    <property type="match status" value="1"/>
</dbReference>
<dbReference type="Pfam" id="PF02798">
    <property type="entry name" value="GST_N"/>
    <property type="match status" value="1"/>
</dbReference>
<dbReference type="SUPFAM" id="SSF47616">
    <property type="entry name" value="GST C-terminal domain-like"/>
    <property type="match status" value="1"/>
</dbReference>
<comment type="caution">
    <text evidence="4">The sequence shown here is derived from an EMBL/GenBank/DDBJ whole genome shotgun (WGS) entry which is preliminary data.</text>
</comment>
<dbReference type="Gene3D" id="1.20.1050.10">
    <property type="match status" value="1"/>
</dbReference>
<dbReference type="EMBL" id="PUHW01000203">
    <property type="protein sequence ID" value="KAG0687898.1"/>
    <property type="molecule type" value="Genomic_DNA"/>
</dbReference>
<organism evidence="4 5">
    <name type="scientific">Pichia californica</name>
    <dbReference type="NCBI Taxonomy" id="460514"/>
    <lineage>
        <taxon>Eukaryota</taxon>
        <taxon>Fungi</taxon>
        <taxon>Dikarya</taxon>
        <taxon>Ascomycota</taxon>
        <taxon>Saccharomycotina</taxon>
        <taxon>Pichiomycetes</taxon>
        <taxon>Pichiales</taxon>
        <taxon>Pichiaceae</taxon>
        <taxon>Pichia</taxon>
    </lineage>
</organism>
<dbReference type="InterPro" id="IPR010987">
    <property type="entry name" value="Glutathione-S-Trfase_C-like"/>
</dbReference>
<dbReference type="Gene3D" id="3.40.30.10">
    <property type="entry name" value="Glutaredoxin"/>
    <property type="match status" value="1"/>
</dbReference>
<dbReference type="PANTHER" id="PTHR43986">
    <property type="entry name" value="ELONGATION FACTOR 1-GAMMA"/>
    <property type="match status" value="1"/>
</dbReference>
<reference evidence="4" key="1">
    <citation type="submission" date="2020-11" db="EMBL/GenBank/DDBJ databases">
        <title>Kefir isolates.</title>
        <authorList>
            <person name="Marcisauskas S."/>
            <person name="Kim Y."/>
            <person name="Blasche S."/>
        </authorList>
    </citation>
    <scope>NUCLEOTIDE SEQUENCE</scope>
    <source>
        <strain evidence="4">Olga-1</strain>
    </source>
</reference>
<evidence type="ECO:0000259" key="2">
    <source>
        <dbReference type="PROSITE" id="PS50404"/>
    </source>
</evidence>
<evidence type="ECO:0000313" key="5">
    <source>
        <dbReference type="Proteomes" id="UP000697127"/>
    </source>
</evidence>
<evidence type="ECO:0008006" key="6">
    <source>
        <dbReference type="Google" id="ProtNLM"/>
    </source>
</evidence>
<dbReference type="InterPro" id="IPR004046">
    <property type="entry name" value="GST_C"/>
</dbReference>
<dbReference type="GO" id="GO:0006414">
    <property type="term" value="P:translational elongation"/>
    <property type="evidence" value="ECO:0007669"/>
    <property type="project" value="TreeGrafter"/>
</dbReference>
<dbReference type="InterPro" id="IPR040079">
    <property type="entry name" value="Glutathione_S-Trfase"/>
</dbReference>
<dbReference type="AlphaFoldDB" id="A0A9P6WKX0"/>
<dbReference type="InterPro" id="IPR036282">
    <property type="entry name" value="Glutathione-S-Trfase_C_sf"/>
</dbReference>
<evidence type="ECO:0000259" key="3">
    <source>
        <dbReference type="PROSITE" id="PS50405"/>
    </source>
</evidence>
<dbReference type="InterPro" id="IPR050802">
    <property type="entry name" value="EF-GSTs"/>
</dbReference>
<dbReference type="Pfam" id="PF00043">
    <property type="entry name" value="GST_C"/>
    <property type="match status" value="1"/>
</dbReference>
<sequence>MTIGTLYYSPKSARSNWMASYIKYHKLDIDVVNGKELTNYKEIFPLGKVPAFKDSKGRLLTESIAIARYLSILAGELPIDDFEDVSILRWSSFFNQDFREYAIHPLMQKDGIPISEKLEPLMNYFKYLDNHFVESEYLASNRLTYVDLSTCAYFKTIFSQSNGLIDVSSYPHLERWYNVVVEHPVVVLTEV</sequence>
<dbReference type="SUPFAM" id="SSF52833">
    <property type="entry name" value="Thioredoxin-like"/>
    <property type="match status" value="1"/>
</dbReference>
<evidence type="ECO:0000313" key="4">
    <source>
        <dbReference type="EMBL" id="KAG0687898.1"/>
    </source>
</evidence>
<keyword evidence="5" id="KW-1185">Reference proteome</keyword>
<dbReference type="InterPro" id="IPR036249">
    <property type="entry name" value="Thioredoxin-like_sf"/>
</dbReference>
<dbReference type="PROSITE" id="PS50404">
    <property type="entry name" value="GST_NTER"/>
    <property type="match status" value="1"/>
</dbReference>
<feature type="domain" description="GST N-terminal" evidence="2">
    <location>
        <begin position="1"/>
        <end position="78"/>
    </location>
</feature>